<sequence length="123" mass="14219">MRALVRQREPAFGITKPRVAQDIRVDMNTEVHEIRVSRRAAFLYHRHYMRLSSPEKTWQCAFDEFCYIEIRLQDAQRVVPKRCCPAVKALLRPYMPSFVVAEEHGRSRLDSRAPGSATAGVAF</sequence>
<evidence type="ECO:0000313" key="1">
    <source>
        <dbReference type="EMBL" id="GGK18761.1"/>
    </source>
</evidence>
<reference evidence="1 2" key="1">
    <citation type="journal article" date="2014" name="Int. J. Syst. Evol. Microbiol.">
        <title>Complete genome sequence of Corynebacterium casei LMG S-19264T (=DSM 44701T), isolated from a smear-ripened cheese.</title>
        <authorList>
            <consortium name="US DOE Joint Genome Institute (JGI-PGF)"/>
            <person name="Walter F."/>
            <person name="Albersmeier A."/>
            <person name="Kalinowski J."/>
            <person name="Ruckert C."/>
        </authorList>
    </citation>
    <scope>NUCLEOTIDE SEQUENCE [LARGE SCALE GENOMIC DNA]</scope>
    <source>
        <strain evidence="1 2">CGMCC 1.9161</strain>
    </source>
</reference>
<organism evidence="1 2">
    <name type="scientific">Salinarimonas ramus</name>
    <dbReference type="NCBI Taxonomy" id="690164"/>
    <lineage>
        <taxon>Bacteria</taxon>
        <taxon>Pseudomonadati</taxon>
        <taxon>Pseudomonadota</taxon>
        <taxon>Alphaproteobacteria</taxon>
        <taxon>Hyphomicrobiales</taxon>
        <taxon>Salinarimonadaceae</taxon>
        <taxon>Salinarimonas</taxon>
    </lineage>
</organism>
<keyword evidence="2" id="KW-1185">Reference proteome</keyword>
<gene>
    <name evidence="1" type="ORF">GCM10011322_01840</name>
</gene>
<evidence type="ECO:0000313" key="2">
    <source>
        <dbReference type="Proteomes" id="UP000600449"/>
    </source>
</evidence>
<dbReference type="EMBL" id="BMMF01000001">
    <property type="protein sequence ID" value="GGK18761.1"/>
    <property type="molecule type" value="Genomic_DNA"/>
</dbReference>
<comment type="caution">
    <text evidence="1">The sequence shown here is derived from an EMBL/GenBank/DDBJ whole genome shotgun (WGS) entry which is preliminary data.</text>
</comment>
<protein>
    <submittedName>
        <fullName evidence="1">Uncharacterized protein</fullName>
    </submittedName>
</protein>
<accession>A0A917V244</accession>
<dbReference type="AlphaFoldDB" id="A0A917V244"/>
<dbReference type="Proteomes" id="UP000600449">
    <property type="component" value="Unassembled WGS sequence"/>
</dbReference>
<proteinExistence type="predicted"/>
<name>A0A917V244_9HYPH</name>